<dbReference type="InterPro" id="IPR045702">
    <property type="entry name" value="DUF6060"/>
</dbReference>
<keyword evidence="3" id="KW-1185">Reference proteome</keyword>
<reference evidence="2 3" key="1">
    <citation type="submission" date="2023-01" db="EMBL/GenBank/DDBJ databases">
        <title>Analysis of 21 Apiospora genomes using comparative genomics revels a genus with tremendous synthesis potential of carbohydrate active enzymes and secondary metabolites.</title>
        <authorList>
            <person name="Sorensen T."/>
        </authorList>
    </citation>
    <scope>NUCLEOTIDE SEQUENCE [LARGE SCALE GENOMIC DNA]</scope>
    <source>
        <strain evidence="2 3">CBS 135458</strain>
    </source>
</reference>
<proteinExistence type="predicted"/>
<dbReference type="Proteomes" id="UP001480595">
    <property type="component" value="Unassembled WGS sequence"/>
</dbReference>
<feature type="chain" id="PRO_5047443199" evidence="1">
    <location>
        <begin position="22"/>
        <end position="347"/>
    </location>
</feature>
<name>A0ABR1TNA2_9PEZI</name>
<evidence type="ECO:0000256" key="1">
    <source>
        <dbReference type="SAM" id="SignalP"/>
    </source>
</evidence>
<accession>A0ABR1TNA2</accession>
<comment type="caution">
    <text evidence="2">The sequence shown here is derived from an EMBL/GenBank/DDBJ whole genome shotgun (WGS) entry which is preliminary data.</text>
</comment>
<dbReference type="GeneID" id="92094323"/>
<evidence type="ECO:0000313" key="3">
    <source>
        <dbReference type="Proteomes" id="UP001480595"/>
    </source>
</evidence>
<feature type="signal peptide" evidence="1">
    <location>
        <begin position="1"/>
        <end position="21"/>
    </location>
</feature>
<organism evidence="2 3">
    <name type="scientific">Apiospora phragmitis</name>
    <dbReference type="NCBI Taxonomy" id="2905665"/>
    <lineage>
        <taxon>Eukaryota</taxon>
        <taxon>Fungi</taxon>
        <taxon>Dikarya</taxon>
        <taxon>Ascomycota</taxon>
        <taxon>Pezizomycotina</taxon>
        <taxon>Sordariomycetes</taxon>
        <taxon>Xylariomycetidae</taxon>
        <taxon>Amphisphaeriales</taxon>
        <taxon>Apiosporaceae</taxon>
        <taxon>Apiospora</taxon>
    </lineage>
</organism>
<dbReference type="RefSeq" id="XP_066710370.1">
    <property type="nucleotide sequence ID" value="XM_066861260.1"/>
</dbReference>
<gene>
    <name evidence="2" type="ORF">PG994_009851</name>
</gene>
<sequence>MAFRSLWVLGISITDIGHVRADDYSMCRDEECGDCPVTLAGIGTVYPECITYNTEDVLGGQDFPPSDVRDFRAYFDVPEQDVAENCYLIVKSPARQGRKACGLVRNTYQQATCGKLDLEETFMVQFCCGFCDCGAAGIPNQPECSSKFGALASGGGESYGAVRLQRNGTLITPAYEGPADAVTPETEATPSQHTRAQLLAAREDGICNGDWKPGPNEGDASYIRPADGATIVRTDVDGGTSGSEVEISHSRSQSWSTTIKMSLGIADILSLGLSFSSTFEESITDTATTTMNVPAGEIGYAIFTAYIRCSVGSGTCNGETVEGEVCTPYRQSNGEIAGVFSVVIDGG</sequence>
<dbReference type="Pfam" id="PF19535">
    <property type="entry name" value="DUF6060"/>
    <property type="match status" value="1"/>
</dbReference>
<evidence type="ECO:0000313" key="2">
    <source>
        <dbReference type="EMBL" id="KAK8048121.1"/>
    </source>
</evidence>
<dbReference type="EMBL" id="JAQQWL010000011">
    <property type="protein sequence ID" value="KAK8048121.1"/>
    <property type="molecule type" value="Genomic_DNA"/>
</dbReference>
<protein>
    <submittedName>
        <fullName evidence="2">Uncharacterized protein</fullName>
    </submittedName>
</protein>
<keyword evidence="1" id="KW-0732">Signal</keyword>